<dbReference type="EMBL" id="LLXL01007052">
    <property type="protein sequence ID" value="PKK55687.1"/>
    <property type="molecule type" value="Genomic_DNA"/>
</dbReference>
<organism evidence="2 5">
    <name type="scientific">Rhizophagus irregularis</name>
    <dbReference type="NCBI Taxonomy" id="588596"/>
    <lineage>
        <taxon>Eukaryota</taxon>
        <taxon>Fungi</taxon>
        <taxon>Fungi incertae sedis</taxon>
        <taxon>Mucoromycota</taxon>
        <taxon>Glomeromycotina</taxon>
        <taxon>Glomeromycetes</taxon>
        <taxon>Glomerales</taxon>
        <taxon>Glomeraceae</taxon>
        <taxon>Rhizophagus</taxon>
    </lineage>
</organism>
<protein>
    <submittedName>
        <fullName evidence="2">Uncharacterized protein</fullName>
    </submittedName>
</protein>
<sequence>MLVALEQRSETIFHLILYFNYLIMKNVKTIIIYKSNYYTARSNRQKYEKIVIRYFLIIIFRLQLLMHRVKLFKIYMLKYN</sequence>
<evidence type="ECO:0000313" key="3">
    <source>
        <dbReference type="EMBL" id="PKK55997.1"/>
    </source>
</evidence>
<dbReference type="AlphaFoldDB" id="A0A2N1M217"/>
<keyword evidence="1" id="KW-0472">Membrane</keyword>
<evidence type="ECO:0000313" key="2">
    <source>
        <dbReference type="EMBL" id="PKK55687.1"/>
    </source>
</evidence>
<dbReference type="EMBL" id="LLXL01006386">
    <property type="protein sequence ID" value="PKK55997.1"/>
    <property type="molecule type" value="Genomic_DNA"/>
</dbReference>
<evidence type="ECO:0000256" key="1">
    <source>
        <dbReference type="SAM" id="Phobius"/>
    </source>
</evidence>
<evidence type="ECO:0000313" key="5">
    <source>
        <dbReference type="Proteomes" id="UP000233469"/>
    </source>
</evidence>
<evidence type="ECO:0000313" key="4">
    <source>
        <dbReference type="EMBL" id="PKK55998.1"/>
    </source>
</evidence>
<comment type="caution">
    <text evidence="2">The sequence shown here is derived from an EMBL/GenBank/DDBJ whole genome shotgun (WGS) entry which is preliminary data.</text>
</comment>
<feature type="transmembrane region" description="Helical" evidence="1">
    <location>
        <begin position="12"/>
        <end position="31"/>
    </location>
</feature>
<reference evidence="2 5" key="1">
    <citation type="submission" date="2016-04" db="EMBL/GenBank/DDBJ databases">
        <title>Genome analyses suggest a sexual origin of heterokaryosis in a supposedly ancient asexual fungus.</title>
        <authorList>
            <person name="Ropars J."/>
            <person name="Sedzielewska K."/>
            <person name="Noel J."/>
            <person name="Charron P."/>
            <person name="Farinelli L."/>
            <person name="Marton T."/>
            <person name="Kruger M."/>
            <person name="Pelin A."/>
            <person name="Brachmann A."/>
            <person name="Corradi N."/>
        </authorList>
    </citation>
    <scope>NUCLEOTIDE SEQUENCE [LARGE SCALE GENOMIC DNA]</scope>
    <source>
        <strain evidence="2 5">C2</strain>
    </source>
</reference>
<accession>A0A2N1M217</accession>
<keyword evidence="1" id="KW-0812">Transmembrane</keyword>
<proteinExistence type="predicted"/>
<keyword evidence="1" id="KW-1133">Transmembrane helix</keyword>
<feature type="transmembrane region" description="Helical" evidence="1">
    <location>
        <begin position="51"/>
        <end position="69"/>
    </location>
</feature>
<dbReference type="EMBL" id="LLXL01006380">
    <property type="protein sequence ID" value="PKK55998.1"/>
    <property type="molecule type" value="Genomic_DNA"/>
</dbReference>
<dbReference type="Proteomes" id="UP000233469">
    <property type="component" value="Unassembled WGS sequence"/>
</dbReference>
<gene>
    <name evidence="4" type="ORF">RhiirC2_858788</name>
    <name evidence="3" type="ORF">RhiirC2_858789</name>
    <name evidence="2" type="ORF">RhiirC2_858917</name>
</gene>
<reference evidence="2 5" key="2">
    <citation type="submission" date="2017-10" db="EMBL/GenBank/DDBJ databases">
        <title>Extensive intraspecific genome diversity in a model arbuscular mycorrhizal fungus.</title>
        <authorList>
            <person name="Chen E.C.H."/>
            <person name="Morin E."/>
            <person name="Baudet D."/>
            <person name="Noel J."/>
            <person name="Ndikumana S."/>
            <person name="Charron P."/>
            <person name="St-Onge C."/>
            <person name="Giorgi J."/>
            <person name="Grigoriev I.V."/>
            <person name="Roux C."/>
            <person name="Martin F.M."/>
            <person name="Corradi N."/>
        </authorList>
    </citation>
    <scope>NUCLEOTIDE SEQUENCE [LARGE SCALE GENOMIC DNA]</scope>
    <source>
        <strain evidence="2 5">C2</strain>
    </source>
</reference>
<name>A0A2N1M217_9GLOM</name>